<comment type="caution">
    <text evidence="7">The sequence shown here is derived from an EMBL/GenBank/DDBJ whole genome shotgun (WGS) entry which is preliminary data.</text>
</comment>
<dbReference type="InterPro" id="IPR011639">
    <property type="entry name" value="MethylTrfase_TaqI-like_dom"/>
</dbReference>
<dbReference type="PANTHER" id="PTHR33841:SF1">
    <property type="entry name" value="DNA METHYLTRANSFERASE A"/>
    <property type="match status" value="1"/>
</dbReference>
<evidence type="ECO:0000256" key="4">
    <source>
        <dbReference type="ARBA" id="ARBA00022691"/>
    </source>
</evidence>
<dbReference type="PRINTS" id="PR00507">
    <property type="entry name" value="N12N6MTFRASE"/>
</dbReference>
<dbReference type="Proteomes" id="UP000244093">
    <property type="component" value="Unassembled WGS sequence"/>
</dbReference>
<evidence type="ECO:0000259" key="6">
    <source>
        <dbReference type="Pfam" id="PF07669"/>
    </source>
</evidence>
<comment type="catalytic activity">
    <reaction evidence="5">
        <text>a 2'-deoxyadenosine in DNA + S-adenosyl-L-methionine = an N(6)-methyl-2'-deoxyadenosine in DNA + S-adenosyl-L-homocysteine + H(+)</text>
        <dbReference type="Rhea" id="RHEA:15197"/>
        <dbReference type="Rhea" id="RHEA-COMP:12418"/>
        <dbReference type="Rhea" id="RHEA-COMP:12419"/>
        <dbReference type="ChEBI" id="CHEBI:15378"/>
        <dbReference type="ChEBI" id="CHEBI:57856"/>
        <dbReference type="ChEBI" id="CHEBI:59789"/>
        <dbReference type="ChEBI" id="CHEBI:90615"/>
        <dbReference type="ChEBI" id="CHEBI:90616"/>
        <dbReference type="EC" id="2.1.1.72"/>
    </reaction>
</comment>
<dbReference type="GO" id="GO:0032259">
    <property type="term" value="P:methylation"/>
    <property type="evidence" value="ECO:0007669"/>
    <property type="project" value="UniProtKB-KW"/>
</dbReference>
<dbReference type="EMBL" id="NBVN01000003">
    <property type="protein sequence ID" value="PUA32755.1"/>
    <property type="molecule type" value="Genomic_DNA"/>
</dbReference>
<reference evidence="7 8" key="1">
    <citation type="journal article" date="2018" name="Syst. Appl. Microbiol.">
        <title>A new symbiotic nanoarchaeote (Candidatus Nanoclepta minutus) and its host (Zestosphaera tikiterensis gen. nov., sp. nov.) from a New Zealand hot spring.</title>
        <authorList>
            <person name="St John E."/>
            <person name="Liu Y."/>
            <person name="Podar M."/>
            <person name="Stott M.B."/>
            <person name="Meneghin J."/>
            <person name="Chen Z."/>
            <person name="Lagutin K."/>
            <person name="Mitchell K."/>
            <person name="Reysenbach A.L."/>
        </authorList>
    </citation>
    <scope>NUCLEOTIDE SEQUENCE [LARGE SCALE GENOMIC DNA]</scope>
    <source>
        <strain evidence="7">NZ3</strain>
    </source>
</reference>
<evidence type="ECO:0000256" key="1">
    <source>
        <dbReference type="ARBA" id="ARBA00011900"/>
    </source>
</evidence>
<evidence type="ECO:0000256" key="3">
    <source>
        <dbReference type="ARBA" id="ARBA00022679"/>
    </source>
</evidence>
<keyword evidence="3" id="KW-0808">Transferase</keyword>
<proteinExistence type="predicted"/>
<name>A0A2R7Y5D7_9CREN</name>
<dbReference type="AlphaFoldDB" id="A0A2R7Y5D7"/>
<dbReference type="CDD" id="cd02440">
    <property type="entry name" value="AdoMet_MTases"/>
    <property type="match status" value="1"/>
</dbReference>
<dbReference type="InterPro" id="IPR050953">
    <property type="entry name" value="N4_N6_ade-DNA_methylase"/>
</dbReference>
<evidence type="ECO:0000313" key="7">
    <source>
        <dbReference type="EMBL" id="PUA32755.1"/>
    </source>
</evidence>
<gene>
    <name evidence="7" type="ORF">B7O98_04700</name>
</gene>
<evidence type="ECO:0000256" key="5">
    <source>
        <dbReference type="ARBA" id="ARBA00047942"/>
    </source>
</evidence>
<sequence>MNVFKFYDFKLRFLSCVKAFCLSMCFHMWRGCMNLRLGELHPETVKYIVSVDPRKRASLGQFFTPKSLRNELLKHVPKFHNPKVLDPACGTGEFLLSASEYFIDPDLHCWEVDPELAEIAKKVVPKAKVENVDSLLTLFEERFDVILSNPPYFEFKPSEEVRRRYEEILYGRVNIYALFIYLGVKLLKPNGYLAYVVSSSMNNGAYFKKLREFIVKNCDITYLKRIDNPHIFSDPRYRVNHTFQLLVLKKTKNTGKYVFKYKEVLIFSENHEYLKKVFNEALTLKDLGYKVLTGRVVWNQHKDKLTQNPGEGIPLIWAHNIKKGKLILNNNVKKPQYIIWPESKADKGPAIVVTRVVGHPKKASLKAALIPPNIVFVAENHVNVIYPPPNASLEELHEIVKQLNSKNINKIVRELIGNTQISKTELENLIPLTNIKSQQNRTHSLSPDTP</sequence>
<dbReference type="Pfam" id="PF07669">
    <property type="entry name" value="Eco57I"/>
    <property type="match status" value="1"/>
</dbReference>
<dbReference type="SUPFAM" id="SSF53335">
    <property type="entry name" value="S-adenosyl-L-methionine-dependent methyltransferases"/>
    <property type="match status" value="1"/>
</dbReference>
<evidence type="ECO:0000313" key="8">
    <source>
        <dbReference type="Proteomes" id="UP000244093"/>
    </source>
</evidence>
<keyword evidence="2" id="KW-0489">Methyltransferase</keyword>
<keyword evidence="4" id="KW-0949">S-adenosyl-L-methionine</keyword>
<dbReference type="EC" id="2.1.1.72" evidence="1"/>
<protein>
    <recommendedName>
        <fullName evidence="1">site-specific DNA-methyltransferase (adenine-specific)</fullName>
        <ecNumber evidence="1">2.1.1.72</ecNumber>
    </recommendedName>
</protein>
<accession>A0A2R7Y5D7</accession>
<dbReference type="PROSITE" id="PS00092">
    <property type="entry name" value="N6_MTASE"/>
    <property type="match status" value="1"/>
</dbReference>
<organism evidence="7 8">
    <name type="scientific">Zestosphaera tikiterensis</name>
    <dbReference type="NCBI Taxonomy" id="1973259"/>
    <lineage>
        <taxon>Archaea</taxon>
        <taxon>Thermoproteota</taxon>
        <taxon>Thermoprotei</taxon>
        <taxon>Desulfurococcales</taxon>
        <taxon>Desulfurococcaceae</taxon>
        <taxon>Zestosphaera</taxon>
    </lineage>
</organism>
<dbReference type="InterPro" id="IPR029063">
    <property type="entry name" value="SAM-dependent_MTases_sf"/>
</dbReference>
<evidence type="ECO:0000256" key="2">
    <source>
        <dbReference type="ARBA" id="ARBA00022603"/>
    </source>
</evidence>
<dbReference type="PANTHER" id="PTHR33841">
    <property type="entry name" value="DNA METHYLTRANSFERASE YEEA-RELATED"/>
    <property type="match status" value="1"/>
</dbReference>
<dbReference type="Gene3D" id="3.40.50.150">
    <property type="entry name" value="Vaccinia Virus protein VP39"/>
    <property type="match status" value="1"/>
</dbReference>
<feature type="domain" description="Type II methyltransferase M.TaqI-like" evidence="6">
    <location>
        <begin position="133"/>
        <end position="232"/>
    </location>
</feature>
<dbReference type="GO" id="GO:0003676">
    <property type="term" value="F:nucleic acid binding"/>
    <property type="evidence" value="ECO:0007669"/>
    <property type="project" value="InterPro"/>
</dbReference>
<dbReference type="InterPro" id="IPR002052">
    <property type="entry name" value="DNA_methylase_N6_adenine_CS"/>
</dbReference>
<dbReference type="GO" id="GO:0009007">
    <property type="term" value="F:site-specific DNA-methyltransferase (adenine-specific) activity"/>
    <property type="evidence" value="ECO:0007669"/>
    <property type="project" value="UniProtKB-EC"/>
</dbReference>
<dbReference type="GO" id="GO:0006304">
    <property type="term" value="P:DNA modification"/>
    <property type="evidence" value="ECO:0007669"/>
    <property type="project" value="InterPro"/>
</dbReference>